<gene>
    <name evidence="2" type="ORF">CCOS01_06215</name>
</gene>
<keyword evidence="1" id="KW-0812">Transmembrane</keyword>
<dbReference type="EMBL" id="MOOE01000006">
    <property type="protein sequence ID" value="KAK1528381.1"/>
    <property type="molecule type" value="Genomic_DNA"/>
</dbReference>
<sequence length="173" mass="19029">MIREYPSKISEAGPSTTMRDSLFTYPVGVKLLSSLINEVVLRALKSSVVAMAESMLAAYGAAQLIVGNFFEQRGANETIEEFVIREKVYLVAIAVFNALVILAVVREALITASFRGSVLSKYSEADGEGRVVPKGFQKGPHFCYSPVAESEKNEERYISIVSYSHHMGIDARE</sequence>
<reference evidence="2 3" key="1">
    <citation type="submission" date="2016-10" db="EMBL/GenBank/DDBJ databases">
        <title>The genome sequence of Colletotrichum fioriniae PJ7.</title>
        <authorList>
            <person name="Baroncelli R."/>
        </authorList>
    </citation>
    <scope>NUCLEOTIDE SEQUENCE [LARGE SCALE GENOMIC DNA]</scope>
    <source>
        <strain evidence="2 3">IMI 309622</strain>
    </source>
</reference>
<feature type="transmembrane region" description="Helical" evidence="1">
    <location>
        <begin position="88"/>
        <end position="105"/>
    </location>
</feature>
<comment type="caution">
    <text evidence="2">The sequence shown here is derived from an EMBL/GenBank/DDBJ whole genome shotgun (WGS) entry which is preliminary data.</text>
</comment>
<organism evidence="2 3">
    <name type="scientific">Colletotrichum costaricense</name>
    <dbReference type="NCBI Taxonomy" id="1209916"/>
    <lineage>
        <taxon>Eukaryota</taxon>
        <taxon>Fungi</taxon>
        <taxon>Dikarya</taxon>
        <taxon>Ascomycota</taxon>
        <taxon>Pezizomycotina</taxon>
        <taxon>Sordariomycetes</taxon>
        <taxon>Hypocreomycetidae</taxon>
        <taxon>Glomerellales</taxon>
        <taxon>Glomerellaceae</taxon>
        <taxon>Colletotrichum</taxon>
        <taxon>Colletotrichum acutatum species complex</taxon>
    </lineage>
</organism>
<evidence type="ECO:0000256" key="1">
    <source>
        <dbReference type="SAM" id="Phobius"/>
    </source>
</evidence>
<dbReference type="GeneID" id="85337932"/>
<protein>
    <submittedName>
        <fullName evidence="2">Uncharacterized protein</fullName>
    </submittedName>
</protein>
<proteinExistence type="predicted"/>
<accession>A0AAI9YYY7</accession>
<evidence type="ECO:0000313" key="3">
    <source>
        <dbReference type="Proteomes" id="UP001240678"/>
    </source>
</evidence>
<dbReference type="Proteomes" id="UP001240678">
    <property type="component" value="Unassembled WGS sequence"/>
</dbReference>
<keyword evidence="1" id="KW-0472">Membrane</keyword>
<evidence type="ECO:0000313" key="2">
    <source>
        <dbReference type="EMBL" id="KAK1528381.1"/>
    </source>
</evidence>
<name>A0AAI9YYY7_9PEZI</name>
<dbReference type="RefSeq" id="XP_060314085.1">
    <property type="nucleotide sequence ID" value="XM_060454385.1"/>
</dbReference>
<keyword evidence="1" id="KW-1133">Transmembrane helix</keyword>
<dbReference type="AlphaFoldDB" id="A0AAI9YYY7"/>
<keyword evidence="3" id="KW-1185">Reference proteome</keyword>